<feature type="compositionally biased region" description="Low complexity" evidence="15">
    <location>
        <begin position="721"/>
        <end position="755"/>
    </location>
</feature>
<evidence type="ECO:0000256" key="1">
    <source>
        <dbReference type="ARBA" id="ARBA00004167"/>
    </source>
</evidence>
<feature type="binding site" evidence="14">
    <location>
        <position position="373"/>
    </location>
    <ligand>
        <name>Zn(2+)</name>
        <dbReference type="ChEBI" id="CHEBI:29105"/>
    </ligand>
</feature>
<evidence type="ECO:0000256" key="2">
    <source>
        <dbReference type="ARBA" id="ARBA00004236"/>
    </source>
</evidence>
<dbReference type="Proteomes" id="UP000599109">
    <property type="component" value="Unassembled WGS sequence"/>
</dbReference>
<evidence type="ECO:0000259" key="16">
    <source>
        <dbReference type="Pfam" id="PF00905"/>
    </source>
</evidence>
<evidence type="ECO:0000256" key="5">
    <source>
        <dbReference type="ARBA" id="ARBA00022645"/>
    </source>
</evidence>
<evidence type="ECO:0000313" key="19">
    <source>
        <dbReference type="Proteomes" id="UP000599109"/>
    </source>
</evidence>
<feature type="binding site" evidence="14">
    <location>
        <position position="354"/>
    </location>
    <ligand>
        <name>Zn(2+)</name>
        <dbReference type="ChEBI" id="CHEBI:29105"/>
    </ligand>
</feature>
<evidence type="ECO:0000256" key="9">
    <source>
        <dbReference type="ARBA" id="ARBA00022960"/>
    </source>
</evidence>
<dbReference type="GO" id="GO:0005886">
    <property type="term" value="C:plasma membrane"/>
    <property type="evidence" value="ECO:0007669"/>
    <property type="project" value="UniProtKB-SubCell"/>
</dbReference>
<comment type="function">
    <text evidence="14">Catalyzes cross-linking of the peptidoglycan cell wall.</text>
</comment>
<evidence type="ECO:0000256" key="6">
    <source>
        <dbReference type="ARBA" id="ARBA00022670"/>
    </source>
</evidence>
<dbReference type="Pfam" id="PF00905">
    <property type="entry name" value="Transpeptidase"/>
    <property type="match status" value="1"/>
</dbReference>
<dbReference type="InterPro" id="IPR012338">
    <property type="entry name" value="Beta-lactam/transpept-like"/>
</dbReference>
<feature type="active site" description="Acyl-ester intermediate" evidence="14">
    <location>
        <position position="330"/>
    </location>
</feature>
<keyword evidence="19" id="KW-1185">Reference proteome</keyword>
<comment type="cofactor">
    <cofactor evidence="14">
        <name>Zn(2+)</name>
        <dbReference type="ChEBI" id="CHEBI:29105"/>
    </cofactor>
    <text evidence="14">Binds one Zn(2+) ion per subunit.</text>
</comment>
<keyword evidence="7 14" id="KW-0812">Transmembrane</keyword>
<evidence type="ECO:0000256" key="3">
    <source>
        <dbReference type="ARBA" id="ARBA00022475"/>
    </source>
</evidence>
<evidence type="ECO:0000259" key="17">
    <source>
        <dbReference type="Pfam" id="PF03717"/>
    </source>
</evidence>
<dbReference type="InterPro" id="IPR050515">
    <property type="entry name" value="Beta-lactam/transpept"/>
</dbReference>
<gene>
    <name evidence="14 18" type="primary">mrdA</name>
    <name evidence="18" type="ORF">JJ685_12345</name>
</gene>
<keyword evidence="14" id="KW-0862">Zinc</keyword>
<feature type="binding site" evidence="14">
    <location>
        <position position="386"/>
    </location>
    <ligand>
        <name>Zn(2+)</name>
        <dbReference type="ChEBI" id="CHEBI:29105"/>
    </ligand>
</feature>
<proteinExistence type="inferred from homology"/>
<comment type="pathway">
    <text evidence="14">Cell wall biogenesis; peptidoglycan biosynthesis.</text>
</comment>
<keyword evidence="4 14" id="KW-0997">Cell inner membrane</keyword>
<dbReference type="Gene3D" id="3.30.1390.30">
    <property type="entry name" value="Penicillin-binding protein 2a, domain 3"/>
    <property type="match status" value="1"/>
</dbReference>
<evidence type="ECO:0000313" key="18">
    <source>
        <dbReference type="EMBL" id="MBL0391921.1"/>
    </source>
</evidence>
<dbReference type="EMBL" id="JAEQNE010000002">
    <property type="protein sequence ID" value="MBL0391921.1"/>
    <property type="molecule type" value="Genomic_DNA"/>
</dbReference>
<feature type="region of interest" description="Disordered" evidence="15">
    <location>
        <begin position="721"/>
        <end position="766"/>
    </location>
</feature>
<dbReference type="InterPro" id="IPR017790">
    <property type="entry name" value="Penicillin-binding_protein_2"/>
</dbReference>
<dbReference type="InterPro" id="IPR005311">
    <property type="entry name" value="PBP_dimer"/>
</dbReference>
<dbReference type="NCBIfam" id="TIGR03423">
    <property type="entry name" value="pbp2_mrdA"/>
    <property type="match status" value="1"/>
</dbReference>
<accession>A0A937CT54</accession>
<dbReference type="SUPFAM" id="SSF56519">
    <property type="entry name" value="Penicillin binding protein dimerisation domain"/>
    <property type="match status" value="1"/>
</dbReference>
<dbReference type="PANTHER" id="PTHR30627:SF2">
    <property type="entry name" value="PEPTIDOGLYCAN D,D-TRANSPEPTIDASE MRDA"/>
    <property type="match status" value="1"/>
</dbReference>
<name>A0A937CT54_9BURK</name>
<keyword evidence="6 14" id="KW-0645">Protease</keyword>
<sequence length="766" mass="82750">MTELRNVEADLSRFRGRVLVASVAVLVLFLLLVSRLVVLQVVRHEELDEQAEANRTAIVPIVPNRGLILDRNGIVLATNYSAYTLEITPSRLTRPLDTVIDELGHVIDIQSRDRRRFKKLLEESKSIDSLPIRTKLTDEEVARFTVQRFRFPGVDIKARLFRNYPWGELASHAIGYIGRVNQAEKKQMEDWAEDEQANYRGTEYIGKLGVEQSFEKQLHGITGVEQVETSAGGRAVRKLASSPATPGNTVKLSLDIKLQKLVEDLYGDRRGAMVAIDPKTGEILAFVSKPTFDPNLFVDGIDQENWQILNESIDKPLLNRALRGTYPPGSTFKPFMALAALETGKRRPEQAISDPGFFWFGGHQFRDDKPGGHGSVDMYKSIVQSCDTYYYILANDMGVDLMHDQLSHFGFGEITGIDIQGESKGLLPSTAWKRRAYRRPEQQKWYAGETISLGIGQGYNNFTMLQLATAVATVANPVGARMKPHLVREIVDTVTRKTEVTPPQQQGQLAARQENLAVIRKALVGVNIEGTSAAAFRGAQYTSGGKTGTAQVVGIAQGAKYSHANTEERHRDHALYIAYAPAEDPKVAIGMIVENAGFGAANAAPIARRAFDYYLLGVYPSEEDMAAVKLGKATTPIGVPRSAAEFAWPPTNVTAAGAPVTPASAAVLPAAAVQIGQTIAAAFSPVAHANIGTPTAGTTLWVPRWREAPVTAGARPAAAGARPAAAGARPAAAGARPAAAGASAPKPVAPARVAATGAPPLRKPAR</sequence>
<dbReference type="GO" id="GO:0071555">
    <property type="term" value="P:cell wall organization"/>
    <property type="evidence" value="ECO:0007669"/>
    <property type="project" value="UniProtKB-KW"/>
</dbReference>
<dbReference type="Gene3D" id="3.40.710.10">
    <property type="entry name" value="DD-peptidase/beta-lactamase superfamily"/>
    <property type="match status" value="1"/>
</dbReference>
<organism evidence="18 19">
    <name type="scientific">Ramlibacter monticola</name>
    <dbReference type="NCBI Taxonomy" id="1926872"/>
    <lineage>
        <taxon>Bacteria</taxon>
        <taxon>Pseudomonadati</taxon>
        <taxon>Pseudomonadota</taxon>
        <taxon>Betaproteobacteria</taxon>
        <taxon>Burkholderiales</taxon>
        <taxon>Comamonadaceae</taxon>
        <taxon>Ramlibacter</taxon>
    </lineage>
</organism>
<dbReference type="GO" id="GO:0071972">
    <property type="term" value="F:peptidoglycan L,D-transpeptidase activity"/>
    <property type="evidence" value="ECO:0007669"/>
    <property type="project" value="TreeGrafter"/>
</dbReference>
<evidence type="ECO:0000256" key="13">
    <source>
        <dbReference type="ARBA" id="ARBA00023316"/>
    </source>
</evidence>
<dbReference type="GO" id="GO:0009252">
    <property type="term" value="P:peptidoglycan biosynthetic process"/>
    <property type="evidence" value="ECO:0007669"/>
    <property type="project" value="UniProtKB-UniRule"/>
</dbReference>
<dbReference type="GO" id="GO:0006508">
    <property type="term" value="P:proteolysis"/>
    <property type="evidence" value="ECO:0007669"/>
    <property type="project" value="UniProtKB-KW"/>
</dbReference>
<evidence type="ECO:0000256" key="14">
    <source>
        <dbReference type="HAMAP-Rule" id="MF_02081"/>
    </source>
</evidence>
<keyword evidence="14" id="KW-0479">Metal-binding</keyword>
<protein>
    <recommendedName>
        <fullName evidence="14">Peptidoglycan D,D-transpeptidase MrdA</fullName>
        <ecNumber evidence="14">3.4.16.4</ecNumber>
    </recommendedName>
    <alternativeName>
        <fullName evidence="14">Penicillin-binding protein 2</fullName>
        <shortName evidence="14">PBP-2</shortName>
    </alternativeName>
</protein>
<feature type="domain" description="Penicillin-binding protein transpeptidase" evidence="16">
    <location>
        <begin position="271"/>
        <end position="610"/>
    </location>
</feature>
<keyword evidence="10 14" id="KW-0573">Peptidoglycan synthesis</keyword>
<dbReference type="GO" id="GO:0008360">
    <property type="term" value="P:regulation of cell shape"/>
    <property type="evidence" value="ECO:0007669"/>
    <property type="project" value="UniProtKB-KW"/>
</dbReference>
<comment type="caution">
    <text evidence="18">The sequence shown here is derived from an EMBL/GenBank/DDBJ whole genome shotgun (WGS) entry which is preliminary data.</text>
</comment>
<evidence type="ECO:0000256" key="15">
    <source>
        <dbReference type="SAM" id="MobiDB-lite"/>
    </source>
</evidence>
<keyword evidence="8 14" id="KW-0378">Hydrolase</keyword>
<comment type="catalytic activity">
    <reaction evidence="14">
        <text>Preferential cleavage: (Ac)2-L-Lys-D-Ala-|-D-Ala. Also transpeptidation of peptidyl-alanyl moieties that are N-acyl substituents of D-alanine.</text>
        <dbReference type="EC" id="3.4.16.4"/>
    </reaction>
</comment>
<dbReference type="AlphaFoldDB" id="A0A937CT54"/>
<keyword evidence="3 14" id="KW-1003">Cell membrane</keyword>
<comment type="similarity">
    <text evidence="14">Belongs to the transpeptidase family. MrdA subfamily.</text>
</comment>
<evidence type="ECO:0000256" key="10">
    <source>
        <dbReference type="ARBA" id="ARBA00022984"/>
    </source>
</evidence>
<dbReference type="InterPro" id="IPR036138">
    <property type="entry name" value="PBP_dimer_sf"/>
</dbReference>
<evidence type="ECO:0000256" key="4">
    <source>
        <dbReference type="ARBA" id="ARBA00022519"/>
    </source>
</evidence>
<dbReference type="PANTHER" id="PTHR30627">
    <property type="entry name" value="PEPTIDOGLYCAN D,D-TRANSPEPTIDASE"/>
    <property type="match status" value="1"/>
</dbReference>
<feature type="domain" description="Penicillin-binding protein dimerisation" evidence="17">
    <location>
        <begin position="61"/>
        <end position="238"/>
    </location>
</feature>
<keyword evidence="12 14" id="KW-0472">Membrane</keyword>
<keyword evidence="11 14" id="KW-1133">Transmembrane helix</keyword>
<dbReference type="GO" id="GO:0008270">
    <property type="term" value="F:zinc ion binding"/>
    <property type="evidence" value="ECO:0007669"/>
    <property type="project" value="UniProtKB-UniRule"/>
</dbReference>
<dbReference type="GO" id="GO:0009002">
    <property type="term" value="F:serine-type D-Ala-D-Ala carboxypeptidase activity"/>
    <property type="evidence" value="ECO:0007669"/>
    <property type="project" value="UniProtKB-UniRule"/>
</dbReference>
<comment type="subcellular location">
    <subcellularLocation>
        <location evidence="14">Cell inner membrane</location>
        <topology evidence="14">Single-pass membrane protein</topology>
    </subcellularLocation>
    <subcellularLocation>
        <location evidence="2">Cell membrane</location>
    </subcellularLocation>
    <subcellularLocation>
        <location evidence="1">Membrane</location>
        <topology evidence="1">Single-pass membrane protein</topology>
    </subcellularLocation>
</comment>
<feature type="binding site" evidence="14">
    <location>
        <position position="367"/>
    </location>
    <ligand>
        <name>Zn(2+)</name>
        <dbReference type="ChEBI" id="CHEBI:29105"/>
    </ligand>
</feature>
<keyword evidence="5 14" id="KW-0121">Carboxypeptidase</keyword>
<keyword evidence="9 14" id="KW-0133">Cell shape</keyword>
<dbReference type="Gene3D" id="3.90.1310.10">
    <property type="entry name" value="Penicillin-binding protein 2a (Domain 2)"/>
    <property type="match status" value="1"/>
</dbReference>
<dbReference type="HAMAP" id="MF_02081">
    <property type="entry name" value="MrdA_transpept"/>
    <property type="match status" value="1"/>
</dbReference>
<evidence type="ECO:0000256" key="11">
    <source>
        <dbReference type="ARBA" id="ARBA00022989"/>
    </source>
</evidence>
<feature type="transmembrane region" description="Helical" evidence="14">
    <location>
        <begin position="18"/>
        <end position="38"/>
    </location>
</feature>
<dbReference type="Pfam" id="PF03717">
    <property type="entry name" value="PBP_dimer"/>
    <property type="match status" value="1"/>
</dbReference>
<evidence type="ECO:0000256" key="12">
    <source>
        <dbReference type="ARBA" id="ARBA00023136"/>
    </source>
</evidence>
<keyword evidence="13 14" id="KW-0961">Cell wall biogenesis/degradation</keyword>
<dbReference type="GO" id="GO:0008658">
    <property type="term" value="F:penicillin binding"/>
    <property type="evidence" value="ECO:0007669"/>
    <property type="project" value="InterPro"/>
</dbReference>
<reference evidence="18 19" key="1">
    <citation type="journal article" date="2017" name="Int. J. Syst. Evol. Microbiol.">
        <title>Ramlibacter monticola sp. nov., isolated from forest soil.</title>
        <authorList>
            <person name="Chaudhary D.K."/>
            <person name="Kim J."/>
        </authorList>
    </citation>
    <scope>NUCLEOTIDE SEQUENCE [LARGE SCALE GENOMIC DNA]</scope>
    <source>
        <strain evidence="18 19">KACC 19175</strain>
    </source>
</reference>
<evidence type="ECO:0000256" key="8">
    <source>
        <dbReference type="ARBA" id="ARBA00022801"/>
    </source>
</evidence>
<dbReference type="RefSeq" id="WP_201674516.1">
    <property type="nucleotide sequence ID" value="NZ_JAEQNE010000002.1"/>
</dbReference>
<dbReference type="EC" id="3.4.16.4" evidence="14"/>
<dbReference type="SUPFAM" id="SSF56601">
    <property type="entry name" value="beta-lactamase/transpeptidase-like"/>
    <property type="match status" value="1"/>
</dbReference>
<evidence type="ECO:0000256" key="7">
    <source>
        <dbReference type="ARBA" id="ARBA00022692"/>
    </source>
</evidence>
<dbReference type="InterPro" id="IPR001460">
    <property type="entry name" value="PCN-bd_Tpept"/>
</dbReference>